<feature type="transmembrane region" description="Helical" evidence="1">
    <location>
        <begin position="36"/>
        <end position="54"/>
    </location>
</feature>
<comment type="caution">
    <text evidence="2">The sequence shown here is derived from an EMBL/GenBank/DDBJ whole genome shotgun (WGS) entry which is preliminary data.</text>
</comment>
<proteinExistence type="predicted"/>
<accession>A0A4R3JTW8</accession>
<dbReference type="EMBL" id="SLZY01000012">
    <property type="protein sequence ID" value="TCS71026.1"/>
    <property type="molecule type" value="Genomic_DNA"/>
</dbReference>
<sequence>MFGLRLFLIGFGILLVVLLLGYALNRDRRWLNYAGLTAKLALALFLILGLLYLARRLIAF</sequence>
<keyword evidence="3" id="KW-1185">Reference proteome</keyword>
<keyword evidence="1" id="KW-1133">Transmembrane helix</keyword>
<evidence type="ECO:0000256" key="1">
    <source>
        <dbReference type="SAM" id="Phobius"/>
    </source>
</evidence>
<dbReference type="Proteomes" id="UP000295135">
    <property type="component" value="Unassembled WGS sequence"/>
</dbReference>
<feature type="transmembrane region" description="Helical" evidence="1">
    <location>
        <begin position="6"/>
        <end position="24"/>
    </location>
</feature>
<keyword evidence="1" id="KW-0472">Membrane</keyword>
<keyword evidence="1" id="KW-0812">Transmembrane</keyword>
<dbReference type="RefSeq" id="WP_126463586.1">
    <property type="nucleotide sequence ID" value="NZ_AP018721.1"/>
</dbReference>
<evidence type="ECO:0000313" key="2">
    <source>
        <dbReference type="EMBL" id="TCS71026.1"/>
    </source>
</evidence>
<reference evidence="2 3" key="1">
    <citation type="submission" date="2019-03" db="EMBL/GenBank/DDBJ databases">
        <title>Genomic Encyclopedia of Type Strains, Phase IV (KMG-IV): sequencing the most valuable type-strain genomes for metagenomic binning, comparative biology and taxonomic classification.</title>
        <authorList>
            <person name="Goeker M."/>
        </authorList>
    </citation>
    <scope>NUCLEOTIDE SEQUENCE [LARGE SCALE GENOMIC DNA]</scope>
    <source>
        <strain evidence="2 3">DSM 103923</strain>
    </source>
</reference>
<protein>
    <submittedName>
        <fullName evidence="2">Uncharacterized protein</fullName>
    </submittedName>
</protein>
<name>A0A4R3JTW8_9PROT</name>
<dbReference type="AlphaFoldDB" id="A0A4R3JTW8"/>
<evidence type="ECO:0000313" key="3">
    <source>
        <dbReference type="Proteomes" id="UP000295135"/>
    </source>
</evidence>
<organism evidence="2 3">
    <name type="scientific">Sulfuritortus calidifontis</name>
    <dbReference type="NCBI Taxonomy" id="1914471"/>
    <lineage>
        <taxon>Bacteria</taxon>
        <taxon>Pseudomonadati</taxon>
        <taxon>Pseudomonadota</taxon>
        <taxon>Betaproteobacteria</taxon>
        <taxon>Nitrosomonadales</taxon>
        <taxon>Thiobacillaceae</taxon>
        <taxon>Sulfuritortus</taxon>
    </lineage>
</organism>
<gene>
    <name evidence="2" type="ORF">EDC61_11242</name>
</gene>